<dbReference type="Proteomes" id="UP000215086">
    <property type="component" value="Chromosome"/>
</dbReference>
<accession>A0A286REJ0</accession>
<proteinExistence type="predicted"/>
<keyword evidence="2" id="KW-1185">Reference proteome</keyword>
<evidence type="ECO:0000313" key="1">
    <source>
        <dbReference type="EMBL" id="ASV74368.1"/>
    </source>
</evidence>
<reference evidence="1 2" key="1">
    <citation type="journal article" name="Front. Microbiol.">
        <title>Sugar Metabolism of the First Thermophilic Planctomycete Thermogutta terrifontis: Comparative Genomic and Transcriptomic Approaches.</title>
        <authorList>
            <person name="Elcheninov A.G."/>
            <person name="Menzel P."/>
            <person name="Gudbergsdottir S.R."/>
            <person name="Slesarev A.I."/>
            <person name="Kadnikov V.V."/>
            <person name="Krogh A."/>
            <person name="Bonch-Osmolovskaya E.A."/>
            <person name="Peng X."/>
            <person name="Kublanov I.V."/>
        </authorList>
    </citation>
    <scope>NUCLEOTIDE SEQUENCE [LARGE SCALE GENOMIC DNA]</scope>
    <source>
        <strain evidence="1 2">R1</strain>
    </source>
</reference>
<dbReference type="KEGG" id="ttf:THTE_1766"/>
<gene>
    <name evidence="1" type="ORF">THTE_1766</name>
</gene>
<dbReference type="EMBL" id="CP018477">
    <property type="protein sequence ID" value="ASV74368.1"/>
    <property type="molecule type" value="Genomic_DNA"/>
</dbReference>
<sequence length="95" mass="10347">MESGLQQSTPRDSGSDPAFLSLAYLVIDGHVVVLGAVRQPDGWHVMATTPYGMKDTAVEPQPNLMGCYHAIRRYWAGAKLLVRDVLPPWPAASRG</sequence>
<dbReference type="AlphaFoldDB" id="A0A286REJ0"/>
<evidence type="ECO:0000313" key="2">
    <source>
        <dbReference type="Proteomes" id="UP000215086"/>
    </source>
</evidence>
<name>A0A286REJ0_9BACT</name>
<organism evidence="1 2">
    <name type="scientific">Thermogutta terrifontis</name>
    <dbReference type="NCBI Taxonomy" id="1331910"/>
    <lineage>
        <taxon>Bacteria</taxon>
        <taxon>Pseudomonadati</taxon>
        <taxon>Planctomycetota</taxon>
        <taxon>Planctomycetia</taxon>
        <taxon>Pirellulales</taxon>
        <taxon>Thermoguttaceae</taxon>
        <taxon>Thermogutta</taxon>
    </lineage>
</organism>
<protein>
    <submittedName>
        <fullName evidence="1">Uncharacterized protein</fullName>
    </submittedName>
</protein>
<dbReference type="RefSeq" id="WP_095414712.1">
    <property type="nucleotide sequence ID" value="NZ_CP018477.1"/>
</dbReference>